<evidence type="ECO:0000313" key="5">
    <source>
        <dbReference type="Proteomes" id="UP000480556"/>
    </source>
</evidence>
<feature type="compositionally biased region" description="Low complexity" evidence="1">
    <location>
        <begin position="27"/>
        <end position="49"/>
    </location>
</feature>
<dbReference type="Proteomes" id="UP000480556">
    <property type="component" value="Unassembled WGS sequence"/>
</dbReference>
<dbReference type="Proteomes" id="UP000327478">
    <property type="component" value="Chromosome"/>
</dbReference>
<evidence type="ECO:0000256" key="1">
    <source>
        <dbReference type="SAM" id="MobiDB-lite"/>
    </source>
</evidence>
<dbReference type="AlphaFoldDB" id="A0A5Q0P0D0"/>
<dbReference type="Gene3D" id="1.20.58.2200">
    <property type="match status" value="1"/>
</dbReference>
<dbReference type="EMBL" id="CP045650">
    <property type="protein sequence ID" value="QGA10216.1"/>
    <property type="molecule type" value="Genomic_DNA"/>
</dbReference>
<keyword evidence="4" id="KW-1185">Reference proteome</keyword>
<dbReference type="RefSeq" id="WP_153370613.1">
    <property type="nucleotide sequence ID" value="NZ_CP045650.1"/>
</dbReference>
<protein>
    <submittedName>
        <fullName evidence="2">Fimbrial protein FimV</fullName>
    </submittedName>
</protein>
<gene>
    <name evidence="3" type="ORF">GFH30_01865</name>
    <name evidence="2" type="ORF">GHJ48_00835</name>
</gene>
<sequence>MLIYLIPLVILIIVLLVLKKRQDAQGAAKAKPTSRTKTTASSSKAPQKTKVVEEPVAVKQTATPLSADLRQKIEGLITAGNYFAAEAQINQALNRDNSQHELYLLLLDIHTKQKDDFAISQLINHIRSLQLDEVLEKAKAQKAEYEKFLPSSNDTIGFHSVDNTTTADAFAELEAPHVADDTAFDALQDEAKPSTKSVFEAKPTQNDIQPLEFNFEPLLTQTEIPVEKPATEALHFDSNFDFTPSSPIVESVESATPVVAPTLAFDLESTAPAEPVAVDKPEEIQPLDFSFSLDSATTTPEKTEESIAIDLDLTNIKPITNEVAPTAALESSTFDFKLDSIEEKTETAPSALSIDVPETTVIAVDRNDPLVQSFPELVENDEISLNLSLAEQYIKLGAYNAARELLAEKESEYSALQHEQAKQLLNQIAS</sequence>
<evidence type="ECO:0000313" key="3">
    <source>
        <dbReference type="EMBL" id="QGA10216.1"/>
    </source>
</evidence>
<dbReference type="InterPro" id="IPR038440">
    <property type="entry name" value="FimV_C_sf"/>
</dbReference>
<dbReference type="EMBL" id="WITK01000001">
    <property type="protein sequence ID" value="MQW90956.1"/>
    <property type="molecule type" value="Genomic_DNA"/>
</dbReference>
<evidence type="ECO:0000313" key="4">
    <source>
        <dbReference type="Proteomes" id="UP000327478"/>
    </source>
</evidence>
<evidence type="ECO:0000313" key="2">
    <source>
        <dbReference type="EMBL" id="MQW90956.1"/>
    </source>
</evidence>
<proteinExistence type="predicted"/>
<reference evidence="4 5" key="1">
    <citation type="submission" date="2019-10" db="EMBL/GenBank/DDBJ databases">
        <authorList>
            <person name="Dong K."/>
        </authorList>
    </citation>
    <scope>NUCLEOTIDE SEQUENCE [LARGE SCALE GENOMIC DNA]</scope>
    <source>
        <strain evidence="3">Dk386</strain>
        <strain evidence="4">dk386</strain>
        <strain evidence="2">Dk771</strain>
        <strain evidence="5">dk771</strain>
    </source>
</reference>
<name>A0A5Q0P0D0_9GAMM</name>
<organism evidence="2 5">
    <name type="scientific">Acinetobacter wanghuae</name>
    <dbReference type="NCBI Taxonomy" id="2662362"/>
    <lineage>
        <taxon>Bacteria</taxon>
        <taxon>Pseudomonadati</taxon>
        <taxon>Pseudomonadota</taxon>
        <taxon>Gammaproteobacteria</taxon>
        <taxon>Moraxellales</taxon>
        <taxon>Moraxellaceae</taxon>
        <taxon>Acinetobacter</taxon>
    </lineage>
</organism>
<accession>A0A5Q0P0D0</accession>
<feature type="region of interest" description="Disordered" evidence="1">
    <location>
        <begin position="27"/>
        <end position="51"/>
    </location>
</feature>